<dbReference type="AlphaFoldDB" id="A0A6V8KWR1"/>
<keyword evidence="2" id="KW-1185">Reference proteome</keyword>
<reference evidence="1 2" key="2">
    <citation type="submission" date="2020-03" db="EMBL/GenBank/DDBJ databases">
        <authorList>
            <person name="Ichikawa N."/>
            <person name="Kimura A."/>
            <person name="Kitahashi Y."/>
            <person name="Uohara A."/>
        </authorList>
    </citation>
    <scope>NUCLEOTIDE SEQUENCE [LARGE SCALE GENOMIC DNA]</scope>
    <source>
        <strain evidence="1 2">NBRC 108638</strain>
    </source>
</reference>
<dbReference type="EMBL" id="BLPG01000001">
    <property type="protein sequence ID" value="GFJ89522.1"/>
    <property type="molecule type" value="Genomic_DNA"/>
</dbReference>
<comment type="caution">
    <text evidence="1">The sequence shown here is derived from an EMBL/GenBank/DDBJ whole genome shotgun (WGS) entry which is preliminary data.</text>
</comment>
<sequence>MRAFPAVVRLRTRTHDFDGKHYFVGEVPAATTAVSVRMHHQKIGIAAKSLVQPDLLLPEDLEIRRADSSHLVLQGIDDLLMPGGGGGRHANDSIDKLATRILRESIEFVTRENLAYRLVHVISVRAERSGAPDQVEPGRIG</sequence>
<name>A0A6V8KWR1_9ACTN</name>
<dbReference type="Proteomes" id="UP000482960">
    <property type="component" value="Unassembled WGS sequence"/>
</dbReference>
<organism evidence="1 2">
    <name type="scientific">Phytohabitans rumicis</name>
    <dbReference type="NCBI Taxonomy" id="1076125"/>
    <lineage>
        <taxon>Bacteria</taxon>
        <taxon>Bacillati</taxon>
        <taxon>Actinomycetota</taxon>
        <taxon>Actinomycetes</taxon>
        <taxon>Micromonosporales</taxon>
        <taxon>Micromonosporaceae</taxon>
    </lineage>
</organism>
<accession>A0A6V8KWR1</accession>
<proteinExistence type="predicted"/>
<protein>
    <submittedName>
        <fullName evidence="1">Uncharacterized protein</fullName>
    </submittedName>
</protein>
<evidence type="ECO:0000313" key="1">
    <source>
        <dbReference type="EMBL" id="GFJ89522.1"/>
    </source>
</evidence>
<evidence type="ECO:0000313" key="2">
    <source>
        <dbReference type="Proteomes" id="UP000482960"/>
    </source>
</evidence>
<gene>
    <name evidence="1" type="ORF">Prum_031640</name>
</gene>
<reference evidence="1 2" key="1">
    <citation type="submission" date="2020-03" db="EMBL/GenBank/DDBJ databases">
        <title>Whole genome shotgun sequence of Phytohabitans rumicis NBRC 108638.</title>
        <authorList>
            <person name="Komaki H."/>
            <person name="Tamura T."/>
        </authorList>
    </citation>
    <scope>NUCLEOTIDE SEQUENCE [LARGE SCALE GENOMIC DNA]</scope>
    <source>
        <strain evidence="1 2">NBRC 108638</strain>
    </source>
</reference>